<organism evidence="9 10">
    <name type="scientific">Panurus biarmicus</name>
    <name type="common">Bearded tit</name>
    <dbReference type="NCBI Taxonomy" id="181101"/>
    <lineage>
        <taxon>Eukaryota</taxon>
        <taxon>Metazoa</taxon>
        <taxon>Chordata</taxon>
        <taxon>Craniata</taxon>
        <taxon>Vertebrata</taxon>
        <taxon>Euteleostomi</taxon>
        <taxon>Archelosauria</taxon>
        <taxon>Archosauria</taxon>
        <taxon>Dinosauria</taxon>
        <taxon>Saurischia</taxon>
        <taxon>Theropoda</taxon>
        <taxon>Coelurosauria</taxon>
        <taxon>Aves</taxon>
        <taxon>Neognathae</taxon>
        <taxon>Neoaves</taxon>
        <taxon>Telluraves</taxon>
        <taxon>Australaves</taxon>
        <taxon>Passeriformes</taxon>
        <taxon>Sylvioidea</taxon>
        <taxon>Sylviidae</taxon>
        <taxon>Sylviidae incertae sedis</taxon>
        <taxon>Panurus</taxon>
    </lineage>
</organism>
<dbReference type="Pfam" id="PF00531">
    <property type="entry name" value="Death"/>
    <property type="match status" value="1"/>
</dbReference>
<comment type="function">
    <text evidence="1">Binds to the IL-1 type I receptor following IL-1 engagement, triggering intracellular signaling cascades leading to transcriptional up-regulation and mRNA stabilization.</text>
</comment>
<dbReference type="Gene3D" id="1.10.510.10">
    <property type="entry name" value="Transferase(Phosphotransferase) domain 1"/>
    <property type="match status" value="1"/>
</dbReference>
<comment type="similarity">
    <text evidence="2">Belongs to the protein kinase superfamily. TKL Ser/Thr protein kinase family. Pelle subfamily.</text>
</comment>
<keyword evidence="4" id="KW-0547">Nucleotide-binding</keyword>
<gene>
    <name evidence="9" type="primary">Irak2</name>
    <name evidence="9" type="ORF">PANBIA_R04992</name>
</gene>
<dbReference type="Gene3D" id="3.30.200.20">
    <property type="entry name" value="Phosphorylase Kinase, domain 1"/>
    <property type="match status" value="1"/>
</dbReference>
<dbReference type="GO" id="GO:0005886">
    <property type="term" value="C:plasma membrane"/>
    <property type="evidence" value="ECO:0007669"/>
    <property type="project" value="TreeGrafter"/>
</dbReference>
<evidence type="ECO:0000256" key="1">
    <source>
        <dbReference type="ARBA" id="ARBA00002102"/>
    </source>
</evidence>
<dbReference type="EMBL" id="VZRT01008616">
    <property type="protein sequence ID" value="NWW41359.1"/>
    <property type="molecule type" value="Genomic_DNA"/>
</dbReference>
<dbReference type="GO" id="GO:0005524">
    <property type="term" value="F:ATP binding"/>
    <property type="evidence" value="ECO:0007669"/>
    <property type="project" value="UniProtKB-KW"/>
</dbReference>
<evidence type="ECO:0000256" key="3">
    <source>
        <dbReference type="ARBA" id="ARBA00022012"/>
    </source>
</evidence>
<feature type="domain" description="Protein kinase" evidence="8">
    <location>
        <begin position="216"/>
        <end position="520"/>
    </location>
</feature>
<dbReference type="FunFam" id="1.10.533.10:FF:000030">
    <property type="entry name" value="Interleukin-1 receptor-associated kinase-like 2"/>
    <property type="match status" value="1"/>
</dbReference>
<dbReference type="InterPro" id="IPR011029">
    <property type="entry name" value="DEATH-like_dom_sf"/>
</dbReference>
<dbReference type="InterPro" id="IPR000719">
    <property type="entry name" value="Prot_kinase_dom"/>
</dbReference>
<feature type="non-terminal residue" evidence="9">
    <location>
        <position position="682"/>
    </location>
</feature>
<dbReference type="InterPro" id="IPR011009">
    <property type="entry name" value="Kinase-like_dom_sf"/>
</dbReference>
<dbReference type="PROSITE" id="PS50011">
    <property type="entry name" value="PROTEIN_KINASE_DOM"/>
    <property type="match status" value="1"/>
</dbReference>
<evidence type="ECO:0000256" key="4">
    <source>
        <dbReference type="ARBA" id="ARBA00022741"/>
    </source>
</evidence>
<keyword evidence="5" id="KW-0067">ATP-binding</keyword>
<dbReference type="CDD" id="cd08795">
    <property type="entry name" value="Death_IRAK2"/>
    <property type="match status" value="1"/>
</dbReference>
<dbReference type="PANTHER" id="PTHR27001:SF934">
    <property type="entry name" value="INTERLEUKIN-1 RECEPTOR-ASSOCIATED KINASE-LIKE 2"/>
    <property type="match status" value="1"/>
</dbReference>
<evidence type="ECO:0000313" key="9">
    <source>
        <dbReference type="EMBL" id="NWW41359.1"/>
    </source>
</evidence>
<evidence type="ECO:0000256" key="6">
    <source>
        <dbReference type="ARBA" id="ARBA00025971"/>
    </source>
</evidence>
<dbReference type="InterPro" id="IPR000488">
    <property type="entry name" value="Death_dom"/>
</dbReference>
<dbReference type="InterPro" id="IPR042151">
    <property type="entry name" value="Death_IRAK2"/>
</dbReference>
<dbReference type="GO" id="GO:0007165">
    <property type="term" value="P:signal transduction"/>
    <property type="evidence" value="ECO:0007669"/>
    <property type="project" value="InterPro"/>
</dbReference>
<dbReference type="Gene3D" id="1.10.533.10">
    <property type="entry name" value="Death Domain, Fas"/>
    <property type="match status" value="1"/>
</dbReference>
<dbReference type="Pfam" id="PF00069">
    <property type="entry name" value="Pkinase"/>
    <property type="match status" value="1"/>
</dbReference>
<reference evidence="9 10" key="1">
    <citation type="submission" date="2019-09" db="EMBL/GenBank/DDBJ databases">
        <title>Bird 10,000 Genomes (B10K) Project - Family phase.</title>
        <authorList>
            <person name="Zhang G."/>
        </authorList>
    </citation>
    <scope>NUCLEOTIDE SEQUENCE [LARGE SCALE GENOMIC DNA]</scope>
    <source>
        <strain evidence="9">B10K-DU-030-18</strain>
    </source>
</reference>
<protein>
    <recommendedName>
        <fullName evidence="3">Interleukin-1 receptor-associated kinase-like 2</fullName>
    </recommendedName>
</protein>
<feature type="compositionally biased region" description="Polar residues" evidence="7">
    <location>
        <begin position="664"/>
        <end position="682"/>
    </location>
</feature>
<comment type="subunit">
    <text evidence="6">Interacts with MYD88. IL-1 stimulation leads to the formation of a signaling complex which dissociates from the IL-1 receptor following the binding of PELI1.</text>
</comment>
<evidence type="ECO:0000259" key="8">
    <source>
        <dbReference type="PROSITE" id="PS50011"/>
    </source>
</evidence>
<evidence type="ECO:0000256" key="7">
    <source>
        <dbReference type="SAM" id="MobiDB-lite"/>
    </source>
</evidence>
<feature type="non-terminal residue" evidence="9">
    <location>
        <position position="1"/>
    </location>
</feature>
<feature type="region of interest" description="Disordered" evidence="7">
    <location>
        <begin position="98"/>
        <end position="124"/>
    </location>
</feature>
<sequence>PALYIHSMPAWVLEDFCQKMDCLSDYDWMRFASYVITDQTELRKIKCMEKTGISITRELMWWWGVRLATVQQLLDLLQGLQLYRAAQVILDWTSASNITSPEKEEPEPPKQIISVPPTEGKRTEKENAISLLPSPDSSHLGAVPAGSAVSEGALYSLPAPPPPPRDLLNSLQFNPPVLSSVKPCSSSTPQQETMADLPSGSLLWTQREIANATNSFSDKNRICEGTFADIYKGQRNNMVFVIKRLKEASTAPFSRRGCVECTSPNSTQRFFHTEVQICFRCCHINILQLLGFSVETGLHCLIYPYLPNGSLQNKLQCHNDSAPLTWEMRISISIGVVRAVEYLHNFGILHGNIKSSNVLLDENFTPKLGHSGLRLHSSDKKSEYALMKTKVLQASLTYLPEDFVRHGQLTEKVDIFSCGVVLAEILTGIKALDEDRHPVYLKDMIADEIQAAKESSHSKVRNLEEQAAKEICRKYLDRKGGHLPEEAAVDFASAICLCLRKKSSKIAEVLEITEMAENKLKEHDMCGSSTCGLSMNAPEETDDETASVSTDVPCAAGSGGESGRAAALSGGSPCAPLLGAAAPATWGVYVSRVPCESDESSSFTWNPPDGDKAAEDLAGHSCSSAEEEAAAGDGSKQGKPAHGLQERSARGDGVPETAAAAQGTCPQGDTALRSSAPQGKSA</sequence>
<evidence type="ECO:0000256" key="5">
    <source>
        <dbReference type="ARBA" id="ARBA00022840"/>
    </source>
</evidence>
<dbReference type="FunFam" id="1.10.510.10:FF:000586">
    <property type="entry name" value="Interleukin-1 receptor-associated kinase-like 2"/>
    <property type="match status" value="1"/>
</dbReference>
<feature type="region of interest" description="Disordered" evidence="7">
    <location>
        <begin position="597"/>
        <end position="682"/>
    </location>
</feature>
<evidence type="ECO:0000313" key="10">
    <source>
        <dbReference type="Proteomes" id="UP000545574"/>
    </source>
</evidence>
<dbReference type="AlphaFoldDB" id="A0A7K6MXE5"/>
<keyword evidence="10" id="KW-1185">Reference proteome</keyword>
<feature type="compositionally biased region" description="Basic and acidic residues" evidence="7">
    <location>
        <begin position="609"/>
        <end position="618"/>
    </location>
</feature>
<dbReference type="FunFam" id="3.30.200.20:FF:000412">
    <property type="entry name" value="interleukin-1 receptor-associated kinase-like 2"/>
    <property type="match status" value="1"/>
</dbReference>
<proteinExistence type="inferred from homology"/>
<dbReference type="PANTHER" id="PTHR27001">
    <property type="entry name" value="OS01G0253100 PROTEIN"/>
    <property type="match status" value="1"/>
</dbReference>
<name>A0A7K6MXE5_PANBI</name>
<comment type="caution">
    <text evidence="9">The sequence shown here is derived from an EMBL/GenBank/DDBJ whole genome shotgun (WGS) entry which is preliminary data.</text>
</comment>
<dbReference type="GO" id="GO:0004672">
    <property type="term" value="F:protein kinase activity"/>
    <property type="evidence" value="ECO:0007669"/>
    <property type="project" value="InterPro"/>
</dbReference>
<evidence type="ECO:0000256" key="2">
    <source>
        <dbReference type="ARBA" id="ARBA00008718"/>
    </source>
</evidence>
<dbReference type="SUPFAM" id="SSF47986">
    <property type="entry name" value="DEATH domain"/>
    <property type="match status" value="1"/>
</dbReference>
<accession>A0A7K6MXE5</accession>
<dbReference type="SUPFAM" id="SSF56112">
    <property type="entry name" value="Protein kinase-like (PK-like)"/>
    <property type="match status" value="1"/>
</dbReference>
<dbReference type="Proteomes" id="UP000545574">
    <property type="component" value="Unassembled WGS sequence"/>
</dbReference>